<protein>
    <submittedName>
        <fullName evidence="2">(spotted green pufferfish) hypothetical protein</fullName>
    </submittedName>
</protein>
<gene>
    <name evidence="2" type="ORF">GSTENG00031871001</name>
</gene>
<name>Q4RMU5_TETNG</name>
<organism evidence="2">
    <name type="scientific">Tetraodon nigroviridis</name>
    <name type="common">Spotted green pufferfish</name>
    <name type="synonym">Chelonodon nigroviridis</name>
    <dbReference type="NCBI Taxonomy" id="99883"/>
    <lineage>
        <taxon>Eukaryota</taxon>
        <taxon>Metazoa</taxon>
        <taxon>Chordata</taxon>
        <taxon>Craniata</taxon>
        <taxon>Vertebrata</taxon>
        <taxon>Euteleostomi</taxon>
        <taxon>Actinopterygii</taxon>
        <taxon>Neopterygii</taxon>
        <taxon>Teleostei</taxon>
        <taxon>Neoteleostei</taxon>
        <taxon>Acanthomorphata</taxon>
        <taxon>Eupercaria</taxon>
        <taxon>Tetraodontiformes</taxon>
        <taxon>Tetradontoidea</taxon>
        <taxon>Tetraodontidae</taxon>
        <taxon>Tetraodon</taxon>
    </lineage>
</organism>
<accession>Q4RMU5</accession>
<dbReference type="KEGG" id="tng:GSTEN00031871G001"/>
<reference evidence="2" key="2">
    <citation type="submission" date="2004-02" db="EMBL/GenBank/DDBJ databases">
        <authorList>
            <consortium name="Genoscope"/>
            <consortium name="Whitehead Institute Centre for Genome Research"/>
        </authorList>
    </citation>
    <scope>NUCLEOTIDE SEQUENCE</scope>
</reference>
<comment type="caution">
    <text evidence="2">The sequence shown here is derived from an EMBL/GenBank/DDBJ whole genome shotgun (WGS) entry which is preliminary data.</text>
</comment>
<feature type="region of interest" description="Disordered" evidence="1">
    <location>
        <begin position="137"/>
        <end position="164"/>
    </location>
</feature>
<evidence type="ECO:0000313" key="2">
    <source>
        <dbReference type="EMBL" id="CAG10287.1"/>
    </source>
</evidence>
<reference evidence="2" key="1">
    <citation type="journal article" date="2004" name="Nature">
        <title>Genome duplication in the teleost fish Tetraodon nigroviridis reveals the early vertebrate proto-karyotype.</title>
        <authorList>
            <person name="Jaillon O."/>
            <person name="Aury J.-M."/>
            <person name="Brunet F."/>
            <person name="Petit J.-L."/>
            <person name="Stange-Thomann N."/>
            <person name="Mauceli E."/>
            <person name="Bouneau L."/>
            <person name="Fischer C."/>
            <person name="Ozouf-Costaz C."/>
            <person name="Bernot A."/>
            <person name="Nicaud S."/>
            <person name="Jaffe D."/>
            <person name="Fisher S."/>
            <person name="Lutfalla G."/>
            <person name="Dossat C."/>
            <person name="Segurens B."/>
            <person name="Dasilva C."/>
            <person name="Salanoubat M."/>
            <person name="Levy M."/>
            <person name="Boudet N."/>
            <person name="Castellano S."/>
            <person name="Anthouard V."/>
            <person name="Jubin C."/>
            <person name="Castelli V."/>
            <person name="Katinka M."/>
            <person name="Vacherie B."/>
            <person name="Biemont C."/>
            <person name="Skalli Z."/>
            <person name="Cattolico L."/>
            <person name="Poulain J."/>
            <person name="De Berardinis V."/>
            <person name="Cruaud C."/>
            <person name="Duprat S."/>
            <person name="Brottier P."/>
            <person name="Coutanceau J.-P."/>
            <person name="Gouzy J."/>
            <person name="Parra G."/>
            <person name="Lardier G."/>
            <person name="Chapple C."/>
            <person name="McKernan K.J."/>
            <person name="McEwan P."/>
            <person name="Bosak S."/>
            <person name="Kellis M."/>
            <person name="Volff J.-N."/>
            <person name="Guigo R."/>
            <person name="Zody M.C."/>
            <person name="Mesirov J."/>
            <person name="Lindblad-Toh K."/>
            <person name="Birren B."/>
            <person name="Nusbaum C."/>
            <person name="Kahn D."/>
            <person name="Robinson-Rechavi M."/>
            <person name="Laudet V."/>
            <person name="Schachter V."/>
            <person name="Quetier F."/>
            <person name="Saurin W."/>
            <person name="Scarpelli C."/>
            <person name="Wincker P."/>
            <person name="Lander E.S."/>
            <person name="Weissenbach J."/>
            <person name="Roest Crollius H."/>
        </authorList>
    </citation>
    <scope>NUCLEOTIDE SEQUENCE [LARGE SCALE GENOMIC DNA]</scope>
</reference>
<proteinExistence type="predicted"/>
<dbReference type="EMBL" id="CAAE01015018">
    <property type="protein sequence ID" value="CAG10287.1"/>
    <property type="molecule type" value="Genomic_DNA"/>
</dbReference>
<dbReference type="AlphaFoldDB" id="Q4RMU5"/>
<feature type="region of interest" description="Disordered" evidence="1">
    <location>
        <begin position="221"/>
        <end position="244"/>
    </location>
</feature>
<evidence type="ECO:0000256" key="1">
    <source>
        <dbReference type="SAM" id="MobiDB-lite"/>
    </source>
</evidence>
<sequence length="244" mass="27222">MARRHRRLTQLPLKRPFQPRRLKCSVQVTVDGANAICISKRRQNRNILMISCLHLHRDGDQRLLSSAAGSEAAYGKTAVTAAGESSDEGPRPWPGSHSHRHHGDTRLRVVVIRSIVANSLFNLRRLLTTSRRIKRRIIDSPRHASATSRRPSGRREGRKKKSQREVRAMAFSGREKNSLLVSAPPGKRRKISPAEITEAVGWHGSGGGAEEVCVKRLRQVPQARKSQPRTGKASAANEKALNLW</sequence>
<feature type="region of interest" description="Disordered" evidence="1">
    <location>
        <begin position="75"/>
        <end position="102"/>
    </location>
</feature>